<gene>
    <name evidence="2" type="ordered locus">Isop_3261</name>
</gene>
<proteinExistence type="predicted"/>
<protein>
    <submittedName>
        <fullName evidence="2">Uncharacterized protein</fullName>
    </submittedName>
</protein>
<dbReference type="AlphaFoldDB" id="E8R570"/>
<keyword evidence="1" id="KW-0472">Membrane</keyword>
<keyword evidence="1" id="KW-0812">Transmembrane</keyword>
<feature type="transmembrane region" description="Helical" evidence="1">
    <location>
        <begin position="51"/>
        <end position="69"/>
    </location>
</feature>
<sequence length="164" mass="17984">MSSVASIPSPALIYREDQLFHCGLYFVPAVTVLVAAAALANRLDSSWVRDLMGLAGLGLGSGLGLALRMTTIVDPLTIQVSYGWIPLLRRNFDPRRLRAVEVVAFRPWRDHGGWGPLRGHRGERVYSARGCRGVRLTFVDGSQVILGSQQPEKLARCLNDLISS</sequence>
<dbReference type="eggNOG" id="ENOG5030UG1">
    <property type="taxonomic scope" value="Bacteria"/>
</dbReference>
<reference evidence="2 3" key="2">
    <citation type="journal article" date="2011" name="Stand. Genomic Sci.">
        <title>Complete genome sequence of Isosphaera pallida type strain (IS1B).</title>
        <authorList>
            <consortium name="US DOE Joint Genome Institute (JGI-PGF)"/>
            <person name="Goker M."/>
            <person name="Cleland D."/>
            <person name="Saunders E."/>
            <person name="Lapidus A."/>
            <person name="Nolan M."/>
            <person name="Lucas S."/>
            <person name="Hammon N."/>
            <person name="Deshpande S."/>
            <person name="Cheng J.F."/>
            <person name="Tapia R."/>
            <person name="Han C."/>
            <person name="Goodwin L."/>
            <person name="Pitluck S."/>
            <person name="Liolios K."/>
            <person name="Pagani I."/>
            <person name="Ivanova N."/>
            <person name="Mavromatis K."/>
            <person name="Pati A."/>
            <person name="Chen A."/>
            <person name="Palaniappan K."/>
            <person name="Land M."/>
            <person name="Hauser L."/>
            <person name="Chang Y.J."/>
            <person name="Jeffries C.D."/>
            <person name="Detter J.C."/>
            <person name="Beck B."/>
            <person name="Woyke T."/>
            <person name="Bristow J."/>
            <person name="Eisen J.A."/>
            <person name="Markowitz V."/>
            <person name="Hugenholtz P."/>
            <person name="Kyrpides N.C."/>
            <person name="Klenk H.P."/>
        </authorList>
    </citation>
    <scope>NUCLEOTIDE SEQUENCE [LARGE SCALE GENOMIC DNA]</scope>
    <source>
        <strain evidence="3">ATCC 43644 / DSM 9630 / IS1B</strain>
    </source>
</reference>
<feature type="transmembrane region" description="Helical" evidence="1">
    <location>
        <begin position="18"/>
        <end position="39"/>
    </location>
</feature>
<dbReference type="STRING" id="575540.Isop_3261"/>
<keyword evidence="1" id="KW-1133">Transmembrane helix</keyword>
<reference key="1">
    <citation type="submission" date="2010-11" db="EMBL/GenBank/DDBJ databases">
        <title>The complete sequence of chromosome of Isophaera pallida ATCC 43644.</title>
        <authorList>
            <consortium name="US DOE Joint Genome Institute (JGI-PGF)"/>
            <person name="Lucas S."/>
            <person name="Copeland A."/>
            <person name="Lapidus A."/>
            <person name="Bruce D."/>
            <person name="Goodwin L."/>
            <person name="Pitluck S."/>
            <person name="Kyrpides N."/>
            <person name="Mavromatis K."/>
            <person name="Pagani I."/>
            <person name="Ivanova N."/>
            <person name="Saunders E."/>
            <person name="Brettin T."/>
            <person name="Detter J.C."/>
            <person name="Han C."/>
            <person name="Tapia R."/>
            <person name="Land M."/>
            <person name="Hauser L."/>
            <person name="Markowitz V."/>
            <person name="Cheng J.-F."/>
            <person name="Hugenholtz P."/>
            <person name="Woyke T."/>
            <person name="Wu D."/>
            <person name="Eisen J.A."/>
        </authorList>
    </citation>
    <scope>NUCLEOTIDE SEQUENCE</scope>
    <source>
        <strain>ATCC 43644</strain>
    </source>
</reference>
<dbReference type="HOGENOM" id="CLU_112305_0_0_0"/>
<dbReference type="EMBL" id="CP002353">
    <property type="protein sequence ID" value="ADV63823.1"/>
    <property type="molecule type" value="Genomic_DNA"/>
</dbReference>
<organism evidence="2 3">
    <name type="scientific">Isosphaera pallida (strain ATCC 43644 / DSM 9630 / IS1B)</name>
    <dbReference type="NCBI Taxonomy" id="575540"/>
    <lineage>
        <taxon>Bacteria</taxon>
        <taxon>Pseudomonadati</taxon>
        <taxon>Planctomycetota</taxon>
        <taxon>Planctomycetia</taxon>
        <taxon>Isosphaerales</taxon>
        <taxon>Isosphaeraceae</taxon>
        <taxon>Isosphaera</taxon>
    </lineage>
</organism>
<evidence type="ECO:0000256" key="1">
    <source>
        <dbReference type="SAM" id="Phobius"/>
    </source>
</evidence>
<dbReference type="RefSeq" id="WP_013566111.1">
    <property type="nucleotide sequence ID" value="NC_014962.1"/>
</dbReference>
<keyword evidence="3" id="KW-1185">Reference proteome</keyword>
<evidence type="ECO:0000313" key="3">
    <source>
        <dbReference type="Proteomes" id="UP000008631"/>
    </source>
</evidence>
<dbReference type="InParanoid" id="E8R570"/>
<accession>E8R570</accession>
<dbReference type="Proteomes" id="UP000008631">
    <property type="component" value="Chromosome"/>
</dbReference>
<name>E8R570_ISOPI</name>
<dbReference type="KEGG" id="ipa:Isop_3261"/>
<evidence type="ECO:0000313" key="2">
    <source>
        <dbReference type="EMBL" id="ADV63823.1"/>
    </source>
</evidence>